<keyword evidence="2" id="KW-1133">Transmembrane helix</keyword>
<feature type="transmembrane region" description="Helical" evidence="2">
    <location>
        <begin position="239"/>
        <end position="257"/>
    </location>
</feature>
<feature type="region of interest" description="Disordered" evidence="1">
    <location>
        <begin position="422"/>
        <end position="465"/>
    </location>
</feature>
<evidence type="ECO:0000256" key="1">
    <source>
        <dbReference type="SAM" id="MobiDB-lite"/>
    </source>
</evidence>
<feature type="transmembrane region" description="Helical" evidence="2">
    <location>
        <begin position="208"/>
        <end position="227"/>
    </location>
</feature>
<dbReference type="OrthoDB" id="341353at2759"/>
<feature type="transmembrane region" description="Helical" evidence="2">
    <location>
        <begin position="12"/>
        <end position="32"/>
    </location>
</feature>
<dbReference type="Proteomes" id="UP000738325">
    <property type="component" value="Unassembled WGS sequence"/>
</dbReference>
<keyword evidence="4" id="KW-1185">Reference proteome</keyword>
<feature type="transmembrane region" description="Helical" evidence="2">
    <location>
        <begin position="290"/>
        <end position="309"/>
    </location>
</feature>
<gene>
    <name evidence="3" type="ORF">BGZ99_008055</name>
</gene>
<sequence>MAPVTLTTEHTYLFFGSMAVHITYFYLVKIFVPSIGRDRKRLSWVLTLVTAMVVSVLGPYSTFSNIRTVFSDPVPYESYGLLQGNNSLVSSAHFYRYDIPIQFALNQEAIPLQDSTLITLDPSLLSHETREQQQSLLDHDEVEDNIERLSRSSSFSMGTDASADSIIEFYKAYDASYSSLSFSWSSPFKKLLHSRWLFDLRFSPSDSWMSQASVIFFACYLICDLACGALHYREKISLVAGWFHHTMYTGICYYTVISGESHTFASFMIIEIPTLIIGLGFVYKRLRNDMIFGVSFILLRIIYDFALTHEMVMHRHTMTTFAKAVLLFKSAMNFKFMIDWLNQQIRLSCKKRVSAGANTAAHIPASATVSSESTRVSVKNRPADITDYTVAAQRTVISSSGSKSSTVSLVYQQQETISLEYPRPTGLHAAAASPSPRSGVKNRKSRTRTGGSMEDQARVDLIAVR</sequence>
<keyword evidence="2" id="KW-0472">Membrane</keyword>
<reference evidence="3" key="1">
    <citation type="journal article" date="2020" name="Fungal Divers.">
        <title>Resolving the Mortierellaceae phylogeny through synthesis of multi-gene phylogenetics and phylogenomics.</title>
        <authorList>
            <person name="Vandepol N."/>
            <person name="Liber J."/>
            <person name="Desiro A."/>
            <person name="Na H."/>
            <person name="Kennedy M."/>
            <person name="Barry K."/>
            <person name="Grigoriev I.V."/>
            <person name="Miller A.N."/>
            <person name="O'Donnell K."/>
            <person name="Stajich J.E."/>
            <person name="Bonito G."/>
        </authorList>
    </citation>
    <scope>NUCLEOTIDE SEQUENCE</scope>
    <source>
        <strain evidence="3">REB-010B</strain>
    </source>
</reference>
<protein>
    <recommendedName>
        <fullName evidence="5">TLC domain-containing protein</fullName>
    </recommendedName>
</protein>
<keyword evidence="2" id="KW-0812">Transmembrane</keyword>
<accession>A0A9P6RBX6</accession>
<evidence type="ECO:0000313" key="3">
    <source>
        <dbReference type="EMBL" id="KAG0314575.1"/>
    </source>
</evidence>
<evidence type="ECO:0000256" key="2">
    <source>
        <dbReference type="SAM" id="Phobius"/>
    </source>
</evidence>
<dbReference type="AlphaFoldDB" id="A0A9P6RBX6"/>
<comment type="caution">
    <text evidence="3">The sequence shown here is derived from an EMBL/GenBank/DDBJ whole genome shotgun (WGS) entry which is preliminary data.</text>
</comment>
<evidence type="ECO:0008006" key="5">
    <source>
        <dbReference type="Google" id="ProtNLM"/>
    </source>
</evidence>
<proteinExistence type="predicted"/>
<feature type="transmembrane region" description="Helical" evidence="2">
    <location>
        <begin position="44"/>
        <end position="63"/>
    </location>
</feature>
<evidence type="ECO:0000313" key="4">
    <source>
        <dbReference type="Proteomes" id="UP000738325"/>
    </source>
</evidence>
<dbReference type="EMBL" id="JAAAIP010000602">
    <property type="protein sequence ID" value="KAG0314575.1"/>
    <property type="molecule type" value="Genomic_DNA"/>
</dbReference>
<feature type="transmembrane region" description="Helical" evidence="2">
    <location>
        <begin position="263"/>
        <end position="283"/>
    </location>
</feature>
<name>A0A9P6RBX6_9FUNG</name>
<organism evidence="3 4">
    <name type="scientific">Dissophora globulifera</name>
    <dbReference type="NCBI Taxonomy" id="979702"/>
    <lineage>
        <taxon>Eukaryota</taxon>
        <taxon>Fungi</taxon>
        <taxon>Fungi incertae sedis</taxon>
        <taxon>Mucoromycota</taxon>
        <taxon>Mortierellomycotina</taxon>
        <taxon>Mortierellomycetes</taxon>
        <taxon>Mortierellales</taxon>
        <taxon>Mortierellaceae</taxon>
        <taxon>Dissophora</taxon>
    </lineage>
</organism>